<feature type="transmembrane region" description="Helical" evidence="6">
    <location>
        <begin position="188"/>
        <end position="209"/>
    </location>
</feature>
<dbReference type="GO" id="GO:0050479">
    <property type="term" value="F:glyceryl-ether monooxygenase activity"/>
    <property type="evidence" value="ECO:0007669"/>
    <property type="project" value="TreeGrafter"/>
</dbReference>
<evidence type="ECO:0000256" key="3">
    <source>
        <dbReference type="ARBA" id="ARBA00022989"/>
    </source>
</evidence>
<feature type="transmembrane region" description="Helical" evidence="6">
    <location>
        <begin position="29"/>
        <end position="47"/>
    </location>
</feature>
<dbReference type="AlphaFoldDB" id="A0A521C787"/>
<dbReference type="GO" id="GO:0008610">
    <property type="term" value="P:lipid biosynthetic process"/>
    <property type="evidence" value="ECO:0007669"/>
    <property type="project" value="InterPro"/>
</dbReference>
<dbReference type="Pfam" id="PF04116">
    <property type="entry name" value="FA_hydroxylase"/>
    <property type="match status" value="1"/>
</dbReference>
<keyword evidence="3 6" id="KW-1133">Transmembrane helix</keyword>
<evidence type="ECO:0000256" key="5">
    <source>
        <dbReference type="ARBA" id="ARBA00023136"/>
    </source>
</evidence>
<accession>A0A521C787</accession>
<feature type="transmembrane region" description="Helical" evidence="6">
    <location>
        <begin position="124"/>
        <end position="147"/>
    </location>
</feature>
<feature type="transmembrane region" description="Helical" evidence="6">
    <location>
        <begin position="88"/>
        <end position="109"/>
    </location>
</feature>
<keyword evidence="5 6" id="KW-0472">Membrane</keyword>
<keyword evidence="9" id="KW-1185">Reference proteome</keyword>
<dbReference type="GO" id="GO:0016020">
    <property type="term" value="C:membrane"/>
    <property type="evidence" value="ECO:0007669"/>
    <property type="project" value="GOC"/>
</dbReference>
<feature type="domain" description="Fatty acid hydroxylase" evidence="7">
    <location>
        <begin position="138"/>
        <end position="286"/>
    </location>
</feature>
<dbReference type="GO" id="GO:0012505">
    <property type="term" value="C:endomembrane system"/>
    <property type="evidence" value="ECO:0007669"/>
    <property type="project" value="UniProtKB-SubCell"/>
</dbReference>
<evidence type="ECO:0000256" key="6">
    <source>
        <dbReference type="SAM" id="Phobius"/>
    </source>
</evidence>
<sequence>MEQLSSVWDSFLNHARYVFTSPLDPTNRIFYVYVGSSLLIAFAIYAVKRRNASHVDGESSFLGFLFPRKVWNHPSAWLDIRYFFFHKLIGHFLILGLLAGSAALSYQWASGGLDPNNSPRAEPLVGWLGALATFTYMLILFLIMDFIGYAAHYLQHKVPLLWQFHKVHHSAEVMHPLSNFREHPIDNILYNVAIGFGAGAVTGFAFRLLGYQPNMPALLGVPVLMFLFNVGGYNLRHSHIWLRWPGVWSKVFPSPAHHHVHHSCHPDHLDKNFAFMFPFWDVLFGTYIMPEDNRDVKFGVTEKDKGHEMDTCMKLYFLPFRDAWRILKKKRRPSSYQAPDADAASRHSVK</sequence>
<keyword evidence="4" id="KW-0560">Oxidoreductase</keyword>
<comment type="subcellular location">
    <subcellularLocation>
        <location evidence="1">Endomembrane system</location>
        <topology evidence="1">Multi-pass membrane protein</topology>
    </subcellularLocation>
</comment>
<dbReference type="EMBL" id="FXTE01000002">
    <property type="protein sequence ID" value="SMO54661.1"/>
    <property type="molecule type" value="Genomic_DNA"/>
</dbReference>
<dbReference type="InterPro" id="IPR051689">
    <property type="entry name" value="Sterol_desaturase/TMEM195"/>
</dbReference>
<organism evidence="8 9">
    <name type="scientific">Ruegeria faecimaris</name>
    <dbReference type="NCBI Taxonomy" id="686389"/>
    <lineage>
        <taxon>Bacteria</taxon>
        <taxon>Pseudomonadati</taxon>
        <taxon>Pseudomonadota</taxon>
        <taxon>Alphaproteobacteria</taxon>
        <taxon>Rhodobacterales</taxon>
        <taxon>Roseobacteraceae</taxon>
        <taxon>Ruegeria</taxon>
    </lineage>
</organism>
<dbReference type="Proteomes" id="UP000319555">
    <property type="component" value="Unassembled WGS sequence"/>
</dbReference>
<evidence type="ECO:0000259" key="7">
    <source>
        <dbReference type="Pfam" id="PF04116"/>
    </source>
</evidence>
<protein>
    <submittedName>
        <fullName evidence="8">Sterol desaturase/sphingolipid hydroxylase, fatty acid hydroxylase superfamily</fullName>
    </submittedName>
</protein>
<dbReference type="GO" id="GO:0005506">
    <property type="term" value="F:iron ion binding"/>
    <property type="evidence" value="ECO:0007669"/>
    <property type="project" value="InterPro"/>
</dbReference>
<proteinExistence type="predicted"/>
<dbReference type="RefSeq" id="WP_142635454.1">
    <property type="nucleotide sequence ID" value="NZ_FXTE01000002.1"/>
</dbReference>
<dbReference type="PANTHER" id="PTHR21624">
    <property type="entry name" value="STEROL DESATURASE-RELATED PROTEIN"/>
    <property type="match status" value="1"/>
</dbReference>
<evidence type="ECO:0000256" key="2">
    <source>
        <dbReference type="ARBA" id="ARBA00022692"/>
    </source>
</evidence>
<reference evidence="8 9" key="1">
    <citation type="submission" date="2017-05" db="EMBL/GenBank/DDBJ databases">
        <authorList>
            <person name="Varghese N."/>
            <person name="Submissions S."/>
        </authorList>
    </citation>
    <scope>NUCLEOTIDE SEQUENCE [LARGE SCALE GENOMIC DNA]</scope>
    <source>
        <strain evidence="8 9">DSM 28009</strain>
    </source>
</reference>
<evidence type="ECO:0000313" key="9">
    <source>
        <dbReference type="Proteomes" id="UP000319555"/>
    </source>
</evidence>
<feature type="transmembrane region" description="Helical" evidence="6">
    <location>
        <begin position="215"/>
        <end position="235"/>
    </location>
</feature>
<evidence type="ECO:0000256" key="4">
    <source>
        <dbReference type="ARBA" id="ARBA00023002"/>
    </source>
</evidence>
<dbReference type="OrthoDB" id="9770329at2"/>
<dbReference type="PANTHER" id="PTHR21624:SF3">
    <property type="entry name" value="FATTY ACID HYDROXYLASE DOMAIN-CONTAINING PROTEIN"/>
    <property type="match status" value="1"/>
</dbReference>
<dbReference type="GO" id="GO:0006643">
    <property type="term" value="P:membrane lipid metabolic process"/>
    <property type="evidence" value="ECO:0007669"/>
    <property type="project" value="TreeGrafter"/>
</dbReference>
<keyword evidence="2 6" id="KW-0812">Transmembrane</keyword>
<evidence type="ECO:0000313" key="8">
    <source>
        <dbReference type="EMBL" id="SMO54661.1"/>
    </source>
</evidence>
<evidence type="ECO:0000256" key="1">
    <source>
        <dbReference type="ARBA" id="ARBA00004127"/>
    </source>
</evidence>
<dbReference type="InterPro" id="IPR006694">
    <property type="entry name" value="Fatty_acid_hydroxylase"/>
</dbReference>
<name>A0A521C787_9RHOB</name>
<gene>
    <name evidence="8" type="ORF">SAMN06265380_102148</name>
</gene>